<dbReference type="SUPFAM" id="SSF69742">
    <property type="entry name" value="Glutamyl tRNA-reductase catalytic, N-terminal domain"/>
    <property type="match status" value="1"/>
</dbReference>
<accession>A0A832AAH6</accession>
<reference evidence="7" key="1">
    <citation type="journal article" date="2020" name="mSystems">
        <title>Genome- and Community-Level Interaction Insights into Carbon Utilization and Element Cycling Functions of Hydrothermarchaeota in Hydrothermal Sediment.</title>
        <authorList>
            <person name="Zhou Z."/>
            <person name="Liu Y."/>
            <person name="Xu W."/>
            <person name="Pan J."/>
            <person name="Luo Z.H."/>
            <person name="Li M."/>
        </authorList>
    </citation>
    <scope>NUCLEOTIDE SEQUENCE</scope>
    <source>
        <strain evidence="7">SpSt-629</strain>
    </source>
</reference>
<comment type="similarity">
    <text evidence="4">Belongs to the glutamyl-tRNA reductase family.</text>
</comment>
<comment type="subunit">
    <text evidence="4">Homodimer.</text>
</comment>
<feature type="binding site" evidence="4">
    <location>
        <begin position="188"/>
        <end position="193"/>
    </location>
    <ligand>
        <name>NADP(+)</name>
        <dbReference type="ChEBI" id="CHEBI:58349"/>
    </ligand>
</feature>
<evidence type="ECO:0000259" key="6">
    <source>
        <dbReference type="Pfam" id="PF05201"/>
    </source>
</evidence>
<organism evidence="7">
    <name type="scientific">Ignisphaera aggregans</name>
    <dbReference type="NCBI Taxonomy" id="334771"/>
    <lineage>
        <taxon>Archaea</taxon>
        <taxon>Thermoproteota</taxon>
        <taxon>Thermoprotei</taxon>
        <taxon>Desulfurococcales</taxon>
        <taxon>Desulfurococcaceae</taxon>
        <taxon>Ignisphaera</taxon>
    </lineage>
</organism>
<keyword evidence="2 4" id="KW-0560">Oxidoreductase</keyword>
<dbReference type="PANTHER" id="PTHR43013:SF1">
    <property type="entry name" value="GLUTAMYL-TRNA REDUCTASE"/>
    <property type="match status" value="1"/>
</dbReference>
<dbReference type="Gene3D" id="3.40.50.720">
    <property type="entry name" value="NAD(P)-binding Rossmann-like Domain"/>
    <property type="match status" value="1"/>
</dbReference>
<dbReference type="InterPro" id="IPR015895">
    <property type="entry name" value="4pyrrol_synth_GluRdtase_N"/>
</dbReference>
<dbReference type="InterPro" id="IPR036291">
    <property type="entry name" value="NAD(P)-bd_dom_sf"/>
</dbReference>
<dbReference type="SUPFAM" id="SSF69075">
    <property type="entry name" value="Glutamyl tRNA-reductase dimerization domain"/>
    <property type="match status" value="1"/>
</dbReference>
<dbReference type="UniPathway" id="UPA00251">
    <property type="reaction ID" value="UER00316"/>
</dbReference>
<feature type="binding site" evidence="4">
    <location>
        <position position="107"/>
    </location>
    <ligand>
        <name>substrate</name>
    </ligand>
</feature>
<comment type="pathway">
    <text evidence="4">Porphyrin-containing compound metabolism; protoporphyrin-IX biosynthesis; 5-aminolevulinate from L-glutamyl-tRNA(Glu): step 1/2.</text>
</comment>
<feature type="binding site" evidence="4">
    <location>
        <begin position="52"/>
        <end position="55"/>
    </location>
    <ligand>
        <name>substrate</name>
    </ligand>
</feature>
<evidence type="ECO:0000256" key="1">
    <source>
        <dbReference type="ARBA" id="ARBA00022857"/>
    </source>
</evidence>
<dbReference type="PANTHER" id="PTHR43013">
    <property type="entry name" value="GLUTAMYL-TRNA REDUCTASE"/>
    <property type="match status" value="1"/>
</dbReference>
<evidence type="ECO:0000256" key="4">
    <source>
        <dbReference type="HAMAP-Rule" id="MF_00087"/>
    </source>
</evidence>
<sequence length="422" mass="48451">MINTIALSQSLAAYTLTFRKLSPDILASLRTKHRDLYRAMCSNGISCVVLSTCLRFEVYIHTEGEDRWNFIEKHLENMLGDYKIYIDKHVGIDAIRYLFEVSSGLHSQIVGEWEILEQVEEALKRSIEFSCSSWLLEKLFRKAVDVGRKVRIQFMGLETHDRGYPQIGIKILSKALGDLNDKRLMFIGSGHAIRRAIRYLMKYYRPSIVVVISEDINKATSICSMYGESCIPLPFSDLVEWLTKIDGIFIAISNLGNEYLSKIRQVVESLKIPVVDISLPPIVKEIHEKIYTFYDIQRYAEEANETTVSCIDKIKKTIDREVEAFLLSIARDMVTNRLASIMKAAEVLAIYSAEKLVKELRISEESREIVVAAFRNYAHKILIPLIDTMLQKSLQNEKYGEYINSILTHFENKLNSLIDSVK</sequence>
<evidence type="ECO:0000313" key="7">
    <source>
        <dbReference type="EMBL" id="HFQ78977.1"/>
    </source>
</evidence>
<dbReference type="Gene3D" id="3.30.460.30">
    <property type="entry name" value="Glutamyl-tRNA reductase, N-terminal domain"/>
    <property type="match status" value="1"/>
</dbReference>
<protein>
    <recommendedName>
        <fullName evidence="4">Glutamyl-tRNA reductase</fullName>
        <shortName evidence="4">GluTR</shortName>
        <ecNumber evidence="4">1.2.1.70</ecNumber>
    </recommendedName>
</protein>
<dbReference type="EC" id="1.2.1.70" evidence="4"/>
<dbReference type="GO" id="GO:0019353">
    <property type="term" value="P:protoporphyrinogen IX biosynthetic process from glutamate"/>
    <property type="evidence" value="ECO:0007669"/>
    <property type="project" value="TreeGrafter"/>
</dbReference>
<comment type="domain">
    <text evidence="4">Possesses an unusual extended V-shaped dimeric structure with each monomer consisting of three distinct domains arranged along a curved 'spinal' alpha-helix. The N-terminal catalytic domain specifically recognizes the glutamate moiety of the substrate. The second domain is the NADPH-binding domain, and the third C-terminal domain is responsible for dimerization.</text>
</comment>
<comment type="caution">
    <text evidence="4">Lacks conserved residue(s) required for the propagation of feature annotation.</text>
</comment>
<feature type="binding site" evidence="4">
    <location>
        <begin position="112"/>
        <end position="114"/>
    </location>
    <ligand>
        <name>substrate</name>
    </ligand>
</feature>
<dbReference type="EMBL" id="DTAU01000095">
    <property type="protein sequence ID" value="HFQ78977.1"/>
    <property type="molecule type" value="Genomic_DNA"/>
</dbReference>
<keyword evidence="3 4" id="KW-0627">Porphyrin biosynthesis</keyword>
<feature type="binding site" evidence="4">
    <location>
        <position position="118"/>
    </location>
    <ligand>
        <name>substrate</name>
    </ligand>
</feature>
<gene>
    <name evidence="4" type="primary">hemA</name>
    <name evidence="7" type="ORF">ENT99_04655</name>
</gene>
<evidence type="ECO:0000259" key="5">
    <source>
        <dbReference type="Pfam" id="PF01488"/>
    </source>
</evidence>
<dbReference type="Pfam" id="PF01488">
    <property type="entry name" value="Shikimate_DH"/>
    <property type="match status" value="1"/>
</dbReference>
<evidence type="ECO:0000256" key="3">
    <source>
        <dbReference type="ARBA" id="ARBA00023244"/>
    </source>
</evidence>
<keyword evidence="1 4" id="KW-0521">NADP</keyword>
<dbReference type="AlphaFoldDB" id="A0A832AAH6"/>
<feature type="domain" description="Glutamyl-tRNA reductase N-terminal" evidence="6">
    <location>
        <begin position="26"/>
        <end position="151"/>
    </location>
</feature>
<comment type="caution">
    <text evidence="7">The sequence shown here is derived from an EMBL/GenBank/DDBJ whole genome shotgun (WGS) entry which is preliminary data.</text>
</comment>
<dbReference type="GO" id="GO:0050661">
    <property type="term" value="F:NADP binding"/>
    <property type="evidence" value="ECO:0007669"/>
    <property type="project" value="InterPro"/>
</dbReference>
<dbReference type="InterPro" id="IPR000343">
    <property type="entry name" value="4pyrrol_synth_GluRdtase"/>
</dbReference>
<dbReference type="InterPro" id="IPR036453">
    <property type="entry name" value="GluRdtase_dimer_dom_sf"/>
</dbReference>
<dbReference type="InterPro" id="IPR036343">
    <property type="entry name" value="GluRdtase_N_sf"/>
</dbReference>
<comment type="function">
    <text evidence="4">Catalyzes the NADPH-dependent reduction of glutamyl-tRNA(Glu) to glutamate 1-semialdehyde (GSA).</text>
</comment>
<feature type="domain" description="Quinate/shikimate 5-dehydrogenase/glutamyl-tRNA reductase" evidence="5">
    <location>
        <begin position="173"/>
        <end position="288"/>
    </location>
</feature>
<evidence type="ECO:0000256" key="2">
    <source>
        <dbReference type="ARBA" id="ARBA00023002"/>
    </source>
</evidence>
<dbReference type="GO" id="GO:0008883">
    <property type="term" value="F:glutamyl-tRNA reductase activity"/>
    <property type="evidence" value="ECO:0007669"/>
    <property type="project" value="UniProtKB-UniRule"/>
</dbReference>
<dbReference type="SUPFAM" id="SSF51735">
    <property type="entry name" value="NAD(P)-binding Rossmann-fold domains"/>
    <property type="match status" value="1"/>
</dbReference>
<dbReference type="Pfam" id="PF05201">
    <property type="entry name" value="GlutR_N"/>
    <property type="match status" value="1"/>
</dbReference>
<feature type="active site" description="Nucleophile" evidence="4">
    <location>
        <position position="53"/>
    </location>
</feature>
<name>A0A832AAH6_9CREN</name>
<proteinExistence type="inferred from homology"/>
<comment type="miscellaneous">
    <text evidence="4">During catalysis, the active site Cys acts as a nucleophile attacking the alpha-carbonyl group of tRNA-bound glutamate with the formation of a thioester intermediate between enzyme and glutamate, and the concomitant release of tRNA(Glu). The thioester intermediate is finally reduced by direct hydride transfer from NADPH, to form the product GSA.</text>
</comment>
<dbReference type="HAMAP" id="MF_00087">
    <property type="entry name" value="Glu_tRNA_reductase"/>
    <property type="match status" value="1"/>
</dbReference>
<dbReference type="InterPro" id="IPR006151">
    <property type="entry name" value="Shikm_DH/Glu-tRNA_Rdtase"/>
</dbReference>
<comment type="catalytic activity">
    <reaction evidence="4">
        <text>(S)-4-amino-5-oxopentanoate + tRNA(Glu) + NADP(+) = L-glutamyl-tRNA(Glu) + NADPH + H(+)</text>
        <dbReference type="Rhea" id="RHEA:12344"/>
        <dbReference type="Rhea" id="RHEA-COMP:9663"/>
        <dbReference type="Rhea" id="RHEA-COMP:9680"/>
        <dbReference type="ChEBI" id="CHEBI:15378"/>
        <dbReference type="ChEBI" id="CHEBI:57501"/>
        <dbReference type="ChEBI" id="CHEBI:57783"/>
        <dbReference type="ChEBI" id="CHEBI:58349"/>
        <dbReference type="ChEBI" id="CHEBI:78442"/>
        <dbReference type="ChEBI" id="CHEBI:78520"/>
        <dbReference type="EC" id="1.2.1.70"/>
    </reaction>
</comment>